<evidence type="ECO:0000256" key="1">
    <source>
        <dbReference type="SAM" id="Phobius"/>
    </source>
</evidence>
<dbReference type="AlphaFoldDB" id="A0A7S2GS87"/>
<proteinExistence type="predicted"/>
<dbReference type="EMBL" id="HBGS01052515">
    <property type="protein sequence ID" value="CAD9470275.1"/>
    <property type="molecule type" value="Transcribed_RNA"/>
</dbReference>
<sequence length="415" mass="47064">MVINTTGFMMDAILVAVPLSTERPTLPPPWTPVSVTPNFYNCSVSEHVIHGGRLWDFFVWFNSEYDTPRGWYKATVVAEHEHGFVDLRIESDGSPIPNAHPRHLDVCRPHETKGILPAMAFSDMYRRRMNKKLIRDASALEEARCRSLNGGIQPVVLETFSIPDEGCILSVYLPMYGTWEQCHVMSSDKLGYMDILVERDNRILACYHYLSPDLRRSVTAPDFPPTPAALCYQRRENLPPRDDGKVIAEDWSQGKALGHLKKLARHRLLTRIADLVSIERLQLQPVLSIVSPGVFLLILLVLAWLKLPQTQNRVAREIMTRFEARGEFDLDWFLTYAWEGVENSYRAVIQGYLSKSCDFLYLSQANGRVRSSSISASLVRGTLISQISSDILMKPFHPQRTTVVPHCTSSDMSSS</sequence>
<evidence type="ECO:0000313" key="2">
    <source>
        <dbReference type="EMBL" id="CAD9470275.1"/>
    </source>
</evidence>
<reference evidence="2" key="1">
    <citation type="submission" date="2021-01" db="EMBL/GenBank/DDBJ databases">
        <authorList>
            <person name="Corre E."/>
            <person name="Pelletier E."/>
            <person name="Niang G."/>
            <person name="Scheremetjew M."/>
            <person name="Finn R."/>
            <person name="Kale V."/>
            <person name="Holt S."/>
            <person name="Cochrane G."/>
            <person name="Meng A."/>
            <person name="Brown T."/>
            <person name="Cohen L."/>
        </authorList>
    </citation>
    <scope>NUCLEOTIDE SEQUENCE</scope>
    <source>
        <strain evidence="2">CCMP1381</strain>
    </source>
</reference>
<keyword evidence="1" id="KW-1133">Transmembrane helix</keyword>
<keyword evidence="1" id="KW-0812">Transmembrane</keyword>
<organism evidence="2">
    <name type="scientific">Octactis speculum</name>
    <dbReference type="NCBI Taxonomy" id="3111310"/>
    <lineage>
        <taxon>Eukaryota</taxon>
        <taxon>Sar</taxon>
        <taxon>Stramenopiles</taxon>
        <taxon>Ochrophyta</taxon>
        <taxon>Dictyochophyceae</taxon>
        <taxon>Dictyochales</taxon>
        <taxon>Dictyochaceae</taxon>
        <taxon>Octactis</taxon>
    </lineage>
</organism>
<name>A0A7S2GS87_9STRA</name>
<gene>
    <name evidence="2" type="ORF">DSPE1174_LOCUS27108</name>
</gene>
<keyword evidence="1" id="KW-0472">Membrane</keyword>
<protein>
    <submittedName>
        <fullName evidence="2">Uncharacterized protein</fullName>
    </submittedName>
</protein>
<feature type="transmembrane region" description="Helical" evidence="1">
    <location>
        <begin position="286"/>
        <end position="305"/>
    </location>
</feature>
<accession>A0A7S2GS87</accession>